<evidence type="ECO:0000256" key="2">
    <source>
        <dbReference type="ARBA" id="ARBA00023239"/>
    </source>
</evidence>
<evidence type="ECO:0000313" key="4">
    <source>
        <dbReference type="Proteomes" id="UP000799772"/>
    </source>
</evidence>
<sequence length="436" mass="47619">MDFEEQALGAKLDVGVSFGTKPAAQTPARICPVTLPEEIDPFVSNGLETALGEEWLSILDGAVDIARQKHQIQELFDWEITDGTAFAKFASGMLKWVPTENASAKVTYDVICLFYFVFDQSSDIVYQTKIDTASINQDGSVKITPLSKWMVDFAQKIGEFMDSPDSLTVESFQTFAGSPLYHLEQAEIPDEGFKTFNELFARKLKEGMRPVSCPDDDRVIVYPADSTFDGAWPVDNGTVSIKGLDWPISALLENSDHADSFDGGIWMHAFLNTFDYHRQHAPVSGTVVEAKNIMGLAYLNVIPETIDGETHLRPHRNFNKYGDDDLDAPDDPGYQFLQLRGSVVIQNDILGYVAVLPIGMAQVSSVVLNEAIVPSSDNPRPTVKKGDEISHFEFGGSDIVLVFQAAAKPLILGANSGVNGQKYLVGEPLGVAGLGA</sequence>
<dbReference type="GO" id="GO:0008654">
    <property type="term" value="P:phospholipid biosynthetic process"/>
    <property type="evidence" value="ECO:0007669"/>
    <property type="project" value="InterPro"/>
</dbReference>
<dbReference type="GO" id="GO:0004609">
    <property type="term" value="F:phosphatidylserine decarboxylase activity"/>
    <property type="evidence" value="ECO:0007669"/>
    <property type="project" value="InterPro"/>
</dbReference>
<dbReference type="EMBL" id="ML978130">
    <property type="protein sequence ID" value="KAF2095884.1"/>
    <property type="molecule type" value="Genomic_DNA"/>
</dbReference>
<keyword evidence="1" id="KW-0210">Decarboxylase</keyword>
<keyword evidence="4" id="KW-1185">Reference proteome</keyword>
<organism evidence="3 4">
    <name type="scientific">Rhizodiscina lignyota</name>
    <dbReference type="NCBI Taxonomy" id="1504668"/>
    <lineage>
        <taxon>Eukaryota</taxon>
        <taxon>Fungi</taxon>
        <taxon>Dikarya</taxon>
        <taxon>Ascomycota</taxon>
        <taxon>Pezizomycotina</taxon>
        <taxon>Dothideomycetes</taxon>
        <taxon>Pleosporomycetidae</taxon>
        <taxon>Aulographales</taxon>
        <taxon>Rhizodiscinaceae</taxon>
        <taxon>Rhizodiscina</taxon>
    </lineage>
</organism>
<name>A0A9P4IBJ7_9PEZI</name>
<accession>A0A9P4IBJ7</accession>
<evidence type="ECO:0000313" key="3">
    <source>
        <dbReference type="EMBL" id="KAF2095884.1"/>
    </source>
</evidence>
<evidence type="ECO:0008006" key="5">
    <source>
        <dbReference type="Google" id="ProtNLM"/>
    </source>
</evidence>
<dbReference type="Pfam" id="PF02666">
    <property type="entry name" value="PS_Dcarbxylase"/>
    <property type="match status" value="1"/>
</dbReference>
<dbReference type="InterPro" id="IPR003817">
    <property type="entry name" value="PS_Dcarbxylase"/>
</dbReference>
<proteinExistence type="predicted"/>
<dbReference type="PANTHER" id="PTHR10067:SF13">
    <property type="entry name" value="PHOSPHATIDYLSERINE DECARBOXYLASE"/>
    <property type="match status" value="1"/>
</dbReference>
<keyword evidence="2" id="KW-0456">Lyase</keyword>
<dbReference type="AlphaFoldDB" id="A0A9P4IBJ7"/>
<protein>
    <recommendedName>
        <fullName evidence="5">Phosphatidylserine decarboxylase</fullName>
    </recommendedName>
</protein>
<reference evidence="3" key="1">
    <citation type="journal article" date="2020" name="Stud. Mycol.">
        <title>101 Dothideomycetes genomes: a test case for predicting lifestyles and emergence of pathogens.</title>
        <authorList>
            <person name="Haridas S."/>
            <person name="Albert R."/>
            <person name="Binder M."/>
            <person name="Bloem J."/>
            <person name="Labutti K."/>
            <person name="Salamov A."/>
            <person name="Andreopoulos B."/>
            <person name="Baker S."/>
            <person name="Barry K."/>
            <person name="Bills G."/>
            <person name="Bluhm B."/>
            <person name="Cannon C."/>
            <person name="Castanera R."/>
            <person name="Culley D."/>
            <person name="Daum C."/>
            <person name="Ezra D."/>
            <person name="Gonzalez J."/>
            <person name="Henrissat B."/>
            <person name="Kuo A."/>
            <person name="Liang C."/>
            <person name="Lipzen A."/>
            <person name="Lutzoni F."/>
            <person name="Magnuson J."/>
            <person name="Mondo S."/>
            <person name="Nolan M."/>
            <person name="Ohm R."/>
            <person name="Pangilinan J."/>
            <person name="Park H.-J."/>
            <person name="Ramirez L."/>
            <person name="Alfaro M."/>
            <person name="Sun H."/>
            <person name="Tritt A."/>
            <person name="Yoshinaga Y."/>
            <person name="Zwiers L.-H."/>
            <person name="Turgeon B."/>
            <person name="Goodwin S."/>
            <person name="Spatafora J."/>
            <person name="Crous P."/>
            <person name="Grigoriev I."/>
        </authorList>
    </citation>
    <scope>NUCLEOTIDE SEQUENCE</scope>
    <source>
        <strain evidence="3">CBS 133067</strain>
    </source>
</reference>
<dbReference type="Proteomes" id="UP000799772">
    <property type="component" value="Unassembled WGS sequence"/>
</dbReference>
<dbReference type="OrthoDB" id="5973539at2759"/>
<gene>
    <name evidence="3" type="ORF">NA57DRAFT_78661</name>
</gene>
<comment type="caution">
    <text evidence="3">The sequence shown here is derived from an EMBL/GenBank/DDBJ whole genome shotgun (WGS) entry which is preliminary data.</text>
</comment>
<evidence type="ECO:0000256" key="1">
    <source>
        <dbReference type="ARBA" id="ARBA00022793"/>
    </source>
</evidence>
<dbReference type="PANTHER" id="PTHR10067">
    <property type="entry name" value="PHOSPHATIDYLSERINE DECARBOXYLASE"/>
    <property type="match status" value="1"/>
</dbReference>